<keyword evidence="2 4" id="KW-0560">Oxidoreductase</keyword>
<comment type="caution">
    <text evidence="4">The sequence shown here is derived from an EMBL/GenBank/DDBJ whole genome shotgun (WGS) entry which is preliminary data.</text>
</comment>
<dbReference type="EC" id="1.-.-.-" evidence="4"/>
<comment type="similarity">
    <text evidence="1">Belongs to the non-flavoprotein flavin reductase family.</text>
</comment>
<sequence>MTVSETDERRPPPVDQAALREVCGRFLTGVTVIACQGDGREPAGLTVNSFTSVSLDPALVLFCVHTGSRMLSEIRAAGAFAVSFLAADQATLCRSFARRESASFEGVPHLRAATGSPVLTGALAHLDCRFRATYPGGDHRIVLGEVVGAGLQNEQQPLAFYRSGHPRLEART</sequence>
<dbReference type="InterPro" id="IPR012349">
    <property type="entry name" value="Split_barrel_FMN-bd"/>
</dbReference>
<dbReference type="RefSeq" id="WP_244328937.1">
    <property type="nucleotide sequence ID" value="NZ_JBHVZQ010000037.1"/>
</dbReference>
<evidence type="ECO:0000259" key="3">
    <source>
        <dbReference type="SMART" id="SM00903"/>
    </source>
</evidence>
<dbReference type="Pfam" id="PF01613">
    <property type="entry name" value="Flavin_Reduct"/>
    <property type="match status" value="1"/>
</dbReference>
<proteinExistence type="inferred from homology"/>
<accession>A0ABW6QE68</accession>
<dbReference type="InterPro" id="IPR002563">
    <property type="entry name" value="Flavin_Rdtase-like_dom"/>
</dbReference>
<dbReference type="InterPro" id="IPR050268">
    <property type="entry name" value="NADH-dep_flavin_reductase"/>
</dbReference>
<evidence type="ECO:0000313" key="4">
    <source>
        <dbReference type="EMBL" id="MFF1277510.1"/>
    </source>
</evidence>
<evidence type="ECO:0000313" key="5">
    <source>
        <dbReference type="Proteomes" id="UP001601627"/>
    </source>
</evidence>
<dbReference type="Gene3D" id="2.30.110.10">
    <property type="entry name" value="Electron Transport, Fmn-binding Protein, Chain A"/>
    <property type="match status" value="1"/>
</dbReference>
<dbReference type="EMBL" id="JBHVZQ010000037">
    <property type="protein sequence ID" value="MFF1277510.1"/>
    <property type="molecule type" value="Genomic_DNA"/>
</dbReference>
<organism evidence="4 5">
    <name type="scientific">Streptomyces marokkonensis</name>
    <dbReference type="NCBI Taxonomy" id="324855"/>
    <lineage>
        <taxon>Bacteria</taxon>
        <taxon>Bacillati</taxon>
        <taxon>Actinomycetota</taxon>
        <taxon>Actinomycetes</taxon>
        <taxon>Kitasatosporales</taxon>
        <taxon>Streptomycetaceae</taxon>
        <taxon>Streptomyces</taxon>
    </lineage>
</organism>
<dbReference type="SUPFAM" id="SSF50475">
    <property type="entry name" value="FMN-binding split barrel"/>
    <property type="match status" value="1"/>
</dbReference>
<dbReference type="PANTHER" id="PTHR30466:SF11">
    <property type="entry name" value="FLAVIN-DEPENDENT MONOOXYGENASE, REDUCTASE SUBUNIT HSAB"/>
    <property type="match status" value="1"/>
</dbReference>
<evidence type="ECO:0000256" key="2">
    <source>
        <dbReference type="ARBA" id="ARBA00023002"/>
    </source>
</evidence>
<reference evidence="4 5" key="1">
    <citation type="submission" date="2024-09" db="EMBL/GenBank/DDBJ databases">
        <title>The Natural Products Discovery Center: Release of the First 8490 Sequenced Strains for Exploring Actinobacteria Biosynthetic Diversity.</title>
        <authorList>
            <person name="Kalkreuter E."/>
            <person name="Kautsar S.A."/>
            <person name="Yang D."/>
            <person name="Bader C.D."/>
            <person name="Teijaro C.N."/>
            <person name="Fluegel L."/>
            <person name="Davis C.M."/>
            <person name="Simpson J.R."/>
            <person name="Lauterbach L."/>
            <person name="Steele A.D."/>
            <person name="Gui C."/>
            <person name="Meng S."/>
            <person name="Li G."/>
            <person name="Viehrig K."/>
            <person name="Ye F."/>
            <person name="Su P."/>
            <person name="Kiefer A.F."/>
            <person name="Nichols A."/>
            <person name="Cepeda A.J."/>
            <person name="Yan W."/>
            <person name="Fan B."/>
            <person name="Jiang Y."/>
            <person name="Adhikari A."/>
            <person name="Zheng C.-J."/>
            <person name="Schuster L."/>
            <person name="Cowan T.M."/>
            <person name="Smanski M.J."/>
            <person name="Chevrette M.G."/>
            <person name="De Carvalho L.P.S."/>
            <person name="Shen B."/>
        </authorList>
    </citation>
    <scope>NUCLEOTIDE SEQUENCE [LARGE SCALE GENOMIC DNA]</scope>
    <source>
        <strain evidence="4 5">NPDC058328</strain>
    </source>
</reference>
<name>A0ABW6QE68_9ACTN</name>
<evidence type="ECO:0000256" key="1">
    <source>
        <dbReference type="ARBA" id="ARBA00008898"/>
    </source>
</evidence>
<dbReference type="SMART" id="SM00903">
    <property type="entry name" value="Flavin_Reduct"/>
    <property type="match status" value="1"/>
</dbReference>
<protein>
    <submittedName>
        <fullName evidence="4">Flavin reductase family protein</fullName>
        <ecNumber evidence="4">1.-.-.-</ecNumber>
    </submittedName>
</protein>
<feature type="domain" description="Flavin reductase like" evidence="3">
    <location>
        <begin position="23"/>
        <end position="167"/>
    </location>
</feature>
<dbReference type="GO" id="GO:0016491">
    <property type="term" value="F:oxidoreductase activity"/>
    <property type="evidence" value="ECO:0007669"/>
    <property type="project" value="UniProtKB-KW"/>
</dbReference>
<keyword evidence="5" id="KW-1185">Reference proteome</keyword>
<dbReference type="PANTHER" id="PTHR30466">
    <property type="entry name" value="FLAVIN REDUCTASE"/>
    <property type="match status" value="1"/>
</dbReference>
<dbReference type="Proteomes" id="UP001601627">
    <property type="component" value="Unassembled WGS sequence"/>
</dbReference>
<gene>
    <name evidence="4" type="ORF">ACFVZC_29555</name>
</gene>